<dbReference type="EMBL" id="BJUU01000001">
    <property type="protein sequence ID" value="GEK78930.1"/>
    <property type="molecule type" value="Genomic_DNA"/>
</dbReference>
<gene>
    <name evidence="4" type="ORF">ABA31_02810</name>
</gene>
<evidence type="ECO:0000313" key="5">
    <source>
        <dbReference type="Proteomes" id="UP000321749"/>
    </source>
</evidence>
<dbReference type="InterPro" id="IPR019692">
    <property type="entry name" value="CFP-6_PH"/>
</dbReference>
<proteinExistence type="predicted"/>
<comment type="caution">
    <text evidence="4">The sequence shown here is derived from an EMBL/GenBank/DDBJ whole genome shotgun (WGS) entry which is preliminary data.</text>
</comment>
<keyword evidence="2" id="KW-0812">Transmembrane</keyword>
<keyword evidence="2" id="KW-1133">Transmembrane helix</keyword>
<keyword evidence="2" id="KW-0472">Membrane</keyword>
<feature type="domain" description="Low molecular weight protein antigen 6 PH" evidence="3">
    <location>
        <begin position="46"/>
        <end position="97"/>
    </location>
</feature>
<feature type="transmembrane region" description="Helical" evidence="2">
    <location>
        <begin position="27"/>
        <end position="50"/>
    </location>
</feature>
<dbReference type="Pfam" id="PF10756">
    <property type="entry name" value="bPH_6"/>
    <property type="match status" value="1"/>
</dbReference>
<accession>A0AA87UQX7</accession>
<protein>
    <recommendedName>
        <fullName evidence="3">Low molecular weight protein antigen 6 PH domain-containing protein</fullName>
    </recommendedName>
</protein>
<name>A0AA87UQX7_9MICO</name>
<reference evidence="4 5" key="1">
    <citation type="submission" date="2019-07" db="EMBL/GenBank/DDBJ databases">
        <title>Whole genome shotgun sequence of Agrococcus baldri NBRC 103055.</title>
        <authorList>
            <person name="Hosoyama A."/>
            <person name="Uohara A."/>
            <person name="Ohji S."/>
            <person name="Ichikawa N."/>
        </authorList>
    </citation>
    <scope>NUCLEOTIDE SEQUENCE [LARGE SCALE GENOMIC DNA]</scope>
    <source>
        <strain evidence="4 5">NBRC 103055</strain>
    </source>
</reference>
<organism evidence="4 5">
    <name type="scientific">Agrococcus baldri</name>
    <dbReference type="NCBI Taxonomy" id="153730"/>
    <lineage>
        <taxon>Bacteria</taxon>
        <taxon>Bacillati</taxon>
        <taxon>Actinomycetota</taxon>
        <taxon>Actinomycetes</taxon>
        <taxon>Micrococcales</taxon>
        <taxon>Microbacteriaceae</taxon>
        <taxon>Agrococcus</taxon>
    </lineage>
</organism>
<dbReference type="Proteomes" id="UP000321749">
    <property type="component" value="Unassembled WGS sequence"/>
</dbReference>
<evidence type="ECO:0000256" key="2">
    <source>
        <dbReference type="SAM" id="Phobius"/>
    </source>
</evidence>
<dbReference type="RefSeq" id="WP_146792310.1">
    <property type="nucleotide sequence ID" value="NZ_BJUU01000001.1"/>
</dbReference>
<feature type="compositionally biased region" description="Basic and acidic residues" evidence="1">
    <location>
        <begin position="109"/>
        <end position="120"/>
    </location>
</feature>
<dbReference type="AlphaFoldDB" id="A0AA87UQX7"/>
<sequence length="187" mass="20275">MAIACWALLVLLGAVLALQSELRGVVATAIVVAWLSYAAYVAMWAPALLVDDRGSEIRNPIRTTFVPWDALIHVDTKYSLTLYTPGRSWPVWCAPQASALVARRKAKRIREDRDPRDPRNPLDAGVRIGDLPGTESGDAAALVRDRWERSKRGADADGVPVPVTLHWGRVAALIAGPVLAATVPLLL</sequence>
<evidence type="ECO:0000256" key="1">
    <source>
        <dbReference type="SAM" id="MobiDB-lite"/>
    </source>
</evidence>
<evidence type="ECO:0000259" key="3">
    <source>
        <dbReference type="Pfam" id="PF10756"/>
    </source>
</evidence>
<evidence type="ECO:0000313" key="4">
    <source>
        <dbReference type="EMBL" id="GEK78930.1"/>
    </source>
</evidence>
<feature type="region of interest" description="Disordered" evidence="1">
    <location>
        <begin position="106"/>
        <end position="137"/>
    </location>
</feature>
<keyword evidence="5" id="KW-1185">Reference proteome</keyword>